<evidence type="ECO:0000313" key="2">
    <source>
        <dbReference type="Proteomes" id="UP000575068"/>
    </source>
</evidence>
<dbReference type="AlphaFoldDB" id="A0A840HZ59"/>
<sequence length="62" mass="6932">MRSRFDESTEFLEPTRKLDRAIVGSSDFVSSSRSAIVAMRALRAKEVRASDWKCESLGIPLA</sequence>
<name>A0A840HZ59_9SPHN</name>
<comment type="caution">
    <text evidence="1">The sequence shown here is derived from an EMBL/GenBank/DDBJ whole genome shotgun (WGS) entry which is preliminary data.</text>
</comment>
<accession>A0A840HZ59</accession>
<gene>
    <name evidence="1" type="ORF">HNQ99_003186</name>
</gene>
<keyword evidence="2" id="KW-1185">Reference proteome</keyword>
<protein>
    <submittedName>
        <fullName evidence="1">Uncharacterized protein</fullName>
    </submittedName>
</protein>
<evidence type="ECO:0000313" key="1">
    <source>
        <dbReference type="EMBL" id="MBB4642850.1"/>
    </source>
</evidence>
<proteinExistence type="predicted"/>
<organism evidence="1 2">
    <name type="scientific">Rhizorhapis suberifaciens</name>
    <name type="common">corky root of lettuce</name>
    <dbReference type="NCBI Taxonomy" id="13656"/>
    <lineage>
        <taxon>Bacteria</taxon>
        <taxon>Pseudomonadati</taxon>
        <taxon>Pseudomonadota</taxon>
        <taxon>Alphaproteobacteria</taxon>
        <taxon>Sphingomonadales</taxon>
        <taxon>Sphingomonadaceae</taxon>
        <taxon>Rhizorhapis</taxon>
    </lineage>
</organism>
<dbReference type="Proteomes" id="UP000575068">
    <property type="component" value="Unassembled WGS sequence"/>
</dbReference>
<reference evidence="1 2" key="1">
    <citation type="submission" date="2020-08" db="EMBL/GenBank/DDBJ databases">
        <title>Genomic Encyclopedia of Type Strains, Phase IV (KMG-IV): sequencing the most valuable type-strain genomes for metagenomic binning, comparative biology and taxonomic classification.</title>
        <authorList>
            <person name="Goeker M."/>
        </authorList>
    </citation>
    <scope>NUCLEOTIDE SEQUENCE [LARGE SCALE GENOMIC DNA]</scope>
    <source>
        <strain evidence="1 2">DSM 7465</strain>
    </source>
</reference>
<dbReference type="EMBL" id="JACHOV010000016">
    <property type="protein sequence ID" value="MBB4642850.1"/>
    <property type="molecule type" value="Genomic_DNA"/>
</dbReference>